<dbReference type="PROSITE" id="PS00650">
    <property type="entry name" value="G_PROTEIN_RECEP_F2_2"/>
    <property type="match status" value="1"/>
</dbReference>
<dbReference type="InterPro" id="IPR000832">
    <property type="entry name" value="GPCR_2_secretin-like"/>
</dbReference>
<keyword evidence="3 6" id="KW-1133">Transmembrane helix</keyword>
<dbReference type="GO" id="GO:0005886">
    <property type="term" value="C:plasma membrane"/>
    <property type="evidence" value="ECO:0007669"/>
    <property type="project" value="TreeGrafter"/>
</dbReference>
<feature type="transmembrane region" description="Helical" evidence="6">
    <location>
        <begin position="53"/>
        <end position="76"/>
    </location>
</feature>
<gene>
    <name evidence="8" type="ORF">BLA29_005169</name>
</gene>
<evidence type="ECO:0000259" key="7">
    <source>
        <dbReference type="PROSITE" id="PS50261"/>
    </source>
</evidence>
<proteinExistence type="predicted"/>
<dbReference type="OrthoDB" id="6516077at2759"/>
<evidence type="ECO:0000313" key="8">
    <source>
        <dbReference type="EMBL" id="OTF71522.1"/>
    </source>
</evidence>
<dbReference type="PANTHER" id="PTHR45620:SF1">
    <property type="entry name" value="G-PROTEIN COUPLED RECEPTORS FAMILY 2 PROFILE 2 DOMAIN-CONTAINING PROTEIN"/>
    <property type="match status" value="1"/>
</dbReference>
<dbReference type="EMBL" id="MUJZ01060579">
    <property type="protein sequence ID" value="OTF71522.1"/>
    <property type="molecule type" value="Genomic_DNA"/>
</dbReference>
<evidence type="ECO:0000256" key="5">
    <source>
        <dbReference type="SAM" id="MobiDB-lite"/>
    </source>
</evidence>
<organism evidence="8 9">
    <name type="scientific">Euroglyphus maynei</name>
    <name type="common">Mayne's house dust mite</name>
    <dbReference type="NCBI Taxonomy" id="6958"/>
    <lineage>
        <taxon>Eukaryota</taxon>
        <taxon>Metazoa</taxon>
        <taxon>Ecdysozoa</taxon>
        <taxon>Arthropoda</taxon>
        <taxon>Chelicerata</taxon>
        <taxon>Arachnida</taxon>
        <taxon>Acari</taxon>
        <taxon>Acariformes</taxon>
        <taxon>Sarcoptiformes</taxon>
        <taxon>Astigmata</taxon>
        <taxon>Psoroptidia</taxon>
        <taxon>Analgoidea</taxon>
        <taxon>Pyroglyphidae</taxon>
        <taxon>Pyroglyphinae</taxon>
        <taxon>Euroglyphus</taxon>
    </lineage>
</organism>
<comment type="caution">
    <text evidence="8">The sequence shown here is derived from an EMBL/GenBank/DDBJ whole genome shotgun (WGS) entry which is preliminary data.</text>
</comment>
<accession>A0A1Y3ASR5</accession>
<dbReference type="InterPro" id="IPR017983">
    <property type="entry name" value="GPCR_2_secretin-like_CS"/>
</dbReference>
<dbReference type="Proteomes" id="UP000194236">
    <property type="component" value="Unassembled WGS sequence"/>
</dbReference>
<dbReference type="Pfam" id="PF00002">
    <property type="entry name" value="7tm_2"/>
    <property type="match status" value="1"/>
</dbReference>
<sequence length="241" mass="28215">MFAKSAATYARKYKYRTWFRSTLVLVPLFGVHYMFFLAFTTITFNSYDIFEIIWLYTDLTFTTFQGFLVALLYCFFNHEVQIELKKLWLSCKQHLLTRHFSLGYNHSTMSYDVNGQQPNTMNNHHHHQTNNNLSTKHSLISNCSSFFRRETDPNTSSELNRYSIQYQQQSPQLNQSSMNNLQEYQCVINGNFSNEFHSPSAGRQPQRQQQQSHFGGNVNEEETPTDPDMINKLILVGETAI</sequence>
<dbReference type="AlphaFoldDB" id="A0A1Y3ASR5"/>
<dbReference type="Gene3D" id="1.20.1070.10">
    <property type="entry name" value="Rhodopsin 7-helix transmembrane proteins"/>
    <property type="match status" value="1"/>
</dbReference>
<reference evidence="8 9" key="1">
    <citation type="submission" date="2017-03" db="EMBL/GenBank/DDBJ databases">
        <title>Genome Survey of Euroglyphus maynei.</title>
        <authorList>
            <person name="Arlian L.G."/>
            <person name="Morgan M.S."/>
            <person name="Rider S.D."/>
        </authorList>
    </citation>
    <scope>NUCLEOTIDE SEQUENCE [LARGE SCALE GENOMIC DNA]</scope>
    <source>
        <strain evidence="8">Arlian Lab</strain>
        <tissue evidence="8">Whole body</tissue>
    </source>
</reference>
<feature type="region of interest" description="Disordered" evidence="5">
    <location>
        <begin position="195"/>
        <end position="228"/>
    </location>
</feature>
<feature type="domain" description="G-protein coupled receptors family 2 profile 2" evidence="7">
    <location>
        <begin position="1"/>
        <end position="77"/>
    </location>
</feature>
<evidence type="ECO:0000256" key="6">
    <source>
        <dbReference type="SAM" id="Phobius"/>
    </source>
</evidence>
<evidence type="ECO:0000313" key="9">
    <source>
        <dbReference type="Proteomes" id="UP000194236"/>
    </source>
</evidence>
<evidence type="ECO:0000256" key="1">
    <source>
        <dbReference type="ARBA" id="ARBA00004141"/>
    </source>
</evidence>
<dbReference type="GO" id="GO:0007188">
    <property type="term" value="P:adenylate cyclase-modulating G protein-coupled receptor signaling pathway"/>
    <property type="evidence" value="ECO:0007669"/>
    <property type="project" value="TreeGrafter"/>
</dbReference>
<feature type="transmembrane region" description="Helical" evidence="6">
    <location>
        <begin position="21"/>
        <end position="47"/>
    </location>
</feature>
<dbReference type="InterPro" id="IPR017981">
    <property type="entry name" value="GPCR_2-like_7TM"/>
</dbReference>
<protein>
    <recommendedName>
        <fullName evidence="7">G-protein coupled receptors family 2 profile 2 domain-containing protein</fullName>
    </recommendedName>
</protein>
<name>A0A1Y3ASR5_EURMA</name>
<dbReference type="GO" id="GO:0007166">
    <property type="term" value="P:cell surface receptor signaling pathway"/>
    <property type="evidence" value="ECO:0007669"/>
    <property type="project" value="InterPro"/>
</dbReference>
<keyword evidence="9" id="KW-1185">Reference proteome</keyword>
<dbReference type="InterPro" id="IPR050332">
    <property type="entry name" value="GPCR_2"/>
</dbReference>
<dbReference type="GO" id="GO:0017046">
    <property type="term" value="F:peptide hormone binding"/>
    <property type="evidence" value="ECO:0007669"/>
    <property type="project" value="TreeGrafter"/>
</dbReference>
<keyword evidence="4 6" id="KW-0472">Membrane</keyword>
<evidence type="ECO:0000256" key="4">
    <source>
        <dbReference type="ARBA" id="ARBA00023136"/>
    </source>
</evidence>
<keyword evidence="2 6" id="KW-0812">Transmembrane</keyword>
<evidence type="ECO:0000256" key="2">
    <source>
        <dbReference type="ARBA" id="ARBA00022692"/>
    </source>
</evidence>
<dbReference type="PANTHER" id="PTHR45620">
    <property type="entry name" value="PDF RECEPTOR-LIKE PROTEIN-RELATED"/>
    <property type="match status" value="1"/>
</dbReference>
<evidence type="ECO:0000256" key="3">
    <source>
        <dbReference type="ARBA" id="ARBA00022989"/>
    </source>
</evidence>
<dbReference type="GO" id="GO:0008528">
    <property type="term" value="F:G protein-coupled peptide receptor activity"/>
    <property type="evidence" value="ECO:0007669"/>
    <property type="project" value="TreeGrafter"/>
</dbReference>
<dbReference type="PROSITE" id="PS50261">
    <property type="entry name" value="G_PROTEIN_RECEP_F2_4"/>
    <property type="match status" value="1"/>
</dbReference>
<comment type="subcellular location">
    <subcellularLocation>
        <location evidence="1">Membrane</location>
        <topology evidence="1">Multi-pass membrane protein</topology>
    </subcellularLocation>
</comment>